<evidence type="ECO:0000256" key="1">
    <source>
        <dbReference type="SAM" id="Phobius"/>
    </source>
</evidence>
<dbReference type="Proteomes" id="UP000012153">
    <property type="component" value="Unassembled WGS sequence"/>
</dbReference>
<accession>M6U8E1</accession>
<name>M6U8E1_9LEPT</name>
<evidence type="ECO:0000313" key="2">
    <source>
        <dbReference type="EMBL" id="EMO40770.1"/>
    </source>
</evidence>
<evidence type="ECO:0000313" key="3">
    <source>
        <dbReference type="Proteomes" id="UP000012153"/>
    </source>
</evidence>
<organism evidence="2 3">
    <name type="scientific">Leptospira noguchii serovar Autumnalis str. ZUN142</name>
    <dbReference type="NCBI Taxonomy" id="1085540"/>
    <lineage>
        <taxon>Bacteria</taxon>
        <taxon>Pseudomonadati</taxon>
        <taxon>Spirochaetota</taxon>
        <taxon>Spirochaetia</taxon>
        <taxon>Leptospirales</taxon>
        <taxon>Leptospiraceae</taxon>
        <taxon>Leptospira</taxon>
    </lineage>
</organism>
<gene>
    <name evidence="2" type="ORF">LEP1GSC186_0568</name>
</gene>
<comment type="caution">
    <text evidence="2">The sequence shown here is derived from an EMBL/GenBank/DDBJ whole genome shotgun (WGS) entry which is preliminary data.</text>
</comment>
<dbReference type="EMBL" id="AHOP02000027">
    <property type="protein sequence ID" value="EMO40770.1"/>
    <property type="molecule type" value="Genomic_DNA"/>
</dbReference>
<feature type="transmembrane region" description="Helical" evidence="1">
    <location>
        <begin position="20"/>
        <end position="39"/>
    </location>
</feature>
<proteinExistence type="predicted"/>
<dbReference type="AlphaFoldDB" id="M6U8E1"/>
<keyword evidence="1" id="KW-0472">Membrane</keyword>
<reference evidence="2 3" key="1">
    <citation type="submission" date="2013-01" db="EMBL/GenBank/DDBJ databases">
        <authorList>
            <person name="Harkins D.M."/>
            <person name="Durkin A.S."/>
            <person name="Brinkac L.M."/>
            <person name="Haft D.H."/>
            <person name="Selengut J.D."/>
            <person name="Sanka R."/>
            <person name="DePew J."/>
            <person name="Purushe J."/>
            <person name="Matthias M.A."/>
            <person name="Vinetz J.M."/>
            <person name="Sutton G.G."/>
            <person name="Nierman W.C."/>
            <person name="Fouts D.E."/>
        </authorList>
    </citation>
    <scope>NUCLEOTIDE SEQUENCE [LARGE SCALE GENOMIC DNA]</scope>
    <source>
        <strain evidence="2 3">ZUN142</strain>
    </source>
</reference>
<keyword evidence="1" id="KW-0812">Transmembrane</keyword>
<protein>
    <submittedName>
        <fullName evidence="2">Uncharacterized protein</fullName>
    </submittedName>
</protein>
<sequence length="44" mass="5216">MLKKSVSVVWKRSIEAVLLMPLWNFLTTLIEVFLESLFYSQKVK</sequence>
<keyword evidence="1" id="KW-1133">Transmembrane helix</keyword>